<proteinExistence type="predicted"/>
<reference evidence="1 2" key="1">
    <citation type="journal article" date="2023" name="J. Hered.">
        <title>Chromosome-level genome of the wood stork (Mycteria americana) provides insight into avian chromosome evolution.</title>
        <authorList>
            <person name="Flamio R. Jr."/>
            <person name="Ramstad K.M."/>
        </authorList>
    </citation>
    <scope>NUCLEOTIDE SEQUENCE [LARGE SCALE GENOMIC DNA]</scope>
    <source>
        <strain evidence="1">JAX WOST 10</strain>
    </source>
</reference>
<dbReference type="AlphaFoldDB" id="A0AAN7PMW5"/>
<protein>
    <submittedName>
        <fullName evidence="1">Uncharacterized protein</fullName>
    </submittedName>
</protein>
<keyword evidence="2" id="KW-1185">Reference proteome</keyword>
<dbReference type="Proteomes" id="UP001333110">
    <property type="component" value="Unassembled WGS sequence"/>
</dbReference>
<evidence type="ECO:0000313" key="1">
    <source>
        <dbReference type="EMBL" id="KAK4832975.1"/>
    </source>
</evidence>
<organism evidence="1 2">
    <name type="scientific">Mycteria americana</name>
    <name type="common">Wood stork</name>
    <dbReference type="NCBI Taxonomy" id="33587"/>
    <lineage>
        <taxon>Eukaryota</taxon>
        <taxon>Metazoa</taxon>
        <taxon>Chordata</taxon>
        <taxon>Craniata</taxon>
        <taxon>Vertebrata</taxon>
        <taxon>Euteleostomi</taxon>
        <taxon>Archelosauria</taxon>
        <taxon>Archosauria</taxon>
        <taxon>Dinosauria</taxon>
        <taxon>Saurischia</taxon>
        <taxon>Theropoda</taxon>
        <taxon>Coelurosauria</taxon>
        <taxon>Aves</taxon>
        <taxon>Neognathae</taxon>
        <taxon>Neoaves</taxon>
        <taxon>Aequornithes</taxon>
        <taxon>Ciconiiformes</taxon>
        <taxon>Ciconiidae</taxon>
        <taxon>Mycteria</taxon>
    </lineage>
</organism>
<evidence type="ECO:0000313" key="2">
    <source>
        <dbReference type="Proteomes" id="UP001333110"/>
    </source>
</evidence>
<sequence>MSLQFRDNDVVWDIVRCFAQVQADDISCPSLIHQCCNPIIEGHQIHQARFALSYLSLLPPSVGFLFVFEFVQELLVHPCRPPGGFIPWYSTKQIPEEAEVCSPEVQGSELAAHPPRCSKDLERHHFVVPAVKAALELHIPHQPLLVGENKVQHSTSPCCLLCHLEKEVIIGVPEEDYETHSTFLQEQHQDRSLSEEFLALCLAQTSISSHLLANSLHVCPGNPHIFSRLNFVKTHDHREYYPDYQE</sequence>
<gene>
    <name evidence="1" type="ORF">QYF61_026801</name>
</gene>
<comment type="caution">
    <text evidence="1">The sequence shown here is derived from an EMBL/GenBank/DDBJ whole genome shotgun (WGS) entry which is preliminary data.</text>
</comment>
<name>A0AAN7PMW5_MYCAM</name>
<dbReference type="EMBL" id="JAUNZN010000001">
    <property type="protein sequence ID" value="KAK4832975.1"/>
    <property type="molecule type" value="Genomic_DNA"/>
</dbReference>
<accession>A0AAN7PMW5</accession>